<name>A0AAV4SPA4_9ARAC</name>
<proteinExistence type="predicted"/>
<organism evidence="1 2">
    <name type="scientific">Caerostris darwini</name>
    <dbReference type="NCBI Taxonomy" id="1538125"/>
    <lineage>
        <taxon>Eukaryota</taxon>
        <taxon>Metazoa</taxon>
        <taxon>Ecdysozoa</taxon>
        <taxon>Arthropoda</taxon>
        <taxon>Chelicerata</taxon>
        <taxon>Arachnida</taxon>
        <taxon>Araneae</taxon>
        <taxon>Araneomorphae</taxon>
        <taxon>Entelegynae</taxon>
        <taxon>Araneoidea</taxon>
        <taxon>Araneidae</taxon>
        <taxon>Caerostris</taxon>
    </lineage>
</organism>
<evidence type="ECO:0000313" key="1">
    <source>
        <dbReference type="EMBL" id="GIY34809.1"/>
    </source>
</evidence>
<reference evidence="1 2" key="1">
    <citation type="submission" date="2021-06" db="EMBL/GenBank/DDBJ databases">
        <title>Caerostris darwini draft genome.</title>
        <authorList>
            <person name="Kono N."/>
            <person name="Arakawa K."/>
        </authorList>
    </citation>
    <scope>NUCLEOTIDE SEQUENCE [LARGE SCALE GENOMIC DNA]</scope>
</reference>
<dbReference type="Proteomes" id="UP001054837">
    <property type="component" value="Unassembled WGS sequence"/>
</dbReference>
<keyword evidence="2" id="KW-1185">Reference proteome</keyword>
<evidence type="ECO:0000313" key="2">
    <source>
        <dbReference type="Proteomes" id="UP001054837"/>
    </source>
</evidence>
<comment type="caution">
    <text evidence="1">The sequence shown here is derived from an EMBL/GenBank/DDBJ whole genome shotgun (WGS) entry which is preliminary data.</text>
</comment>
<sequence length="181" mass="19842">MNPIEHLWDIIESLGRCKALGNRYLVQAAVPVNDSSLLGIGAGTGNKLKGGKRSPVARQMDSEPNKAIIEEIKNKQCTASCFIFIDSVATSKEWSGAVDKDWRISFICSRELCADNMMANQWMSLGVGDNNSGTNPEINSLPALRNGGRYKKHRLSSFLRVIGGSSIFIDDAQPMEIVIVR</sequence>
<dbReference type="EMBL" id="BPLQ01008099">
    <property type="protein sequence ID" value="GIY34809.1"/>
    <property type="molecule type" value="Genomic_DNA"/>
</dbReference>
<dbReference type="AlphaFoldDB" id="A0AAV4SPA4"/>
<accession>A0AAV4SPA4</accession>
<gene>
    <name evidence="1" type="ORF">CDAR_187931</name>
</gene>
<protein>
    <submittedName>
        <fullName evidence="1">Uncharacterized protein</fullName>
    </submittedName>
</protein>